<protein>
    <submittedName>
        <fullName evidence="10">Putative type III secretion protein</fullName>
    </submittedName>
</protein>
<feature type="transmembrane region" description="Helical" evidence="9">
    <location>
        <begin position="139"/>
        <end position="160"/>
    </location>
</feature>
<dbReference type="NCBIfam" id="TIGR01404">
    <property type="entry name" value="FlhB_rel_III"/>
    <property type="match status" value="1"/>
</dbReference>
<feature type="transmembrane region" description="Helical" evidence="9">
    <location>
        <begin position="82"/>
        <end position="102"/>
    </location>
</feature>
<dbReference type="Pfam" id="PF01312">
    <property type="entry name" value="Bac_export_2"/>
    <property type="match status" value="1"/>
</dbReference>
<dbReference type="InterPro" id="IPR006307">
    <property type="entry name" value="BsaZ-like"/>
</dbReference>
<name>A0A379I8V4_PSEFL</name>
<dbReference type="Proteomes" id="UP000255125">
    <property type="component" value="Unassembled WGS sequence"/>
</dbReference>
<dbReference type="EMBL" id="UGUS01000002">
    <property type="protein sequence ID" value="SUD29172.1"/>
    <property type="molecule type" value="Genomic_DNA"/>
</dbReference>
<evidence type="ECO:0000313" key="11">
    <source>
        <dbReference type="Proteomes" id="UP000255125"/>
    </source>
</evidence>
<dbReference type="KEGG" id="pfn:HZ99_22710"/>
<evidence type="ECO:0000256" key="8">
    <source>
        <dbReference type="SAM" id="MobiDB-lite"/>
    </source>
</evidence>
<feature type="region of interest" description="Disordered" evidence="8">
    <location>
        <begin position="1"/>
        <end position="23"/>
    </location>
</feature>
<organism evidence="10 11">
    <name type="scientific">Pseudomonas fluorescens</name>
    <dbReference type="NCBI Taxonomy" id="294"/>
    <lineage>
        <taxon>Bacteria</taxon>
        <taxon>Pseudomonadati</taxon>
        <taxon>Pseudomonadota</taxon>
        <taxon>Gammaproteobacteria</taxon>
        <taxon>Pseudomonadales</taxon>
        <taxon>Pseudomonadaceae</taxon>
        <taxon>Pseudomonas</taxon>
    </lineage>
</organism>
<feature type="compositionally biased region" description="Basic residues" evidence="8">
    <location>
        <begin position="10"/>
        <end position="23"/>
    </location>
</feature>
<evidence type="ECO:0000256" key="5">
    <source>
        <dbReference type="ARBA" id="ARBA00022989"/>
    </source>
</evidence>
<reference evidence="10 11" key="1">
    <citation type="submission" date="2018-06" db="EMBL/GenBank/DDBJ databases">
        <authorList>
            <consortium name="Pathogen Informatics"/>
            <person name="Doyle S."/>
        </authorList>
    </citation>
    <scope>NUCLEOTIDE SEQUENCE [LARGE SCALE GENOMIC DNA]</scope>
    <source>
        <strain evidence="10 11">NCTC10392</strain>
    </source>
</reference>
<gene>
    <name evidence="10" type="primary">rscU</name>
    <name evidence="10" type="ORF">NCTC10392_01117</name>
</gene>
<dbReference type="RefSeq" id="WP_038446070.1">
    <property type="nucleotide sequence ID" value="NZ_CP008896.1"/>
</dbReference>
<dbReference type="PANTHER" id="PTHR30531:SF14">
    <property type="entry name" value="SURFACE PRESENTATION OF ANTIGENS PROTEIN SPAS"/>
    <property type="match status" value="1"/>
</dbReference>
<dbReference type="SUPFAM" id="SSF160544">
    <property type="entry name" value="EscU C-terminal domain-like"/>
    <property type="match status" value="1"/>
</dbReference>
<evidence type="ECO:0000256" key="2">
    <source>
        <dbReference type="ARBA" id="ARBA00010690"/>
    </source>
</evidence>
<keyword evidence="6" id="KW-0843">Virulence</keyword>
<feature type="transmembrane region" description="Helical" evidence="9">
    <location>
        <begin position="180"/>
        <end position="207"/>
    </location>
</feature>
<dbReference type="OrthoDB" id="9807950at2"/>
<keyword evidence="4 9" id="KW-0812">Transmembrane</keyword>
<keyword evidence="7 9" id="KW-0472">Membrane</keyword>
<dbReference type="AlphaFoldDB" id="A0A379I8V4"/>
<dbReference type="Gene3D" id="3.40.1690.10">
    <property type="entry name" value="secretion proteins EscU"/>
    <property type="match status" value="1"/>
</dbReference>
<dbReference type="GO" id="GO:0009306">
    <property type="term" value="P:protein secretion"/>
    <property type="evidence" value="ECO:0007669"/>
    <property type="project" value="InterPro"/>
</dbReference>
<evidence type="ECO:0000313" key="10">
    <source>
        <dbReference type="EMBL" id="SUD29172.1"/>
    </source>
</evidence>
<comment type="subcellular location">
    <subcellularLocation>
        <location evidence="1">Cell membrane</location>
        <topology evidence="1">Multi-pass membrane protein</topology>
    </subcellularLocation>
</comment>
<accession>A0A379I8V4</accession>
<proteinExistence type="inferred from homology"/>
<sequence>MSDSGEKKHAATPKKLKDQRKKGQVAQSQDVAKLLVLTAISEIALFTAETSLQRFQQLMALPFSRMGQPFVRALEEVLMDGLVVFFSFGLLMCGVAIAVKLISSWMQFGILFAPESLKPDFNRLNPLSQLKQMFSAQSVINLLMGLGKALLLSLILYVVITPSLQVLINLATSDLQSYIVALIALFRHLLHACLGVLLVLALIDLAMQKYFFAKRMRMTQVEVVKEYKDMEGDPHVKGQRRSLAYQLAQEEPKVKLPKLEESDMLVVNPTHFAVALYYRPGKTPLPMLVDKGTDAQARQLIGRAKAADVPVIQCVWLARMLYERKLGAPIPREALQAVALIYRTLRELDDEAKRQTLELPELARR</sequence>
<dbReference type="PRINTS" id="PR00950">
    <property type="entry name" value="TYPE3IMSPROT"/>
</dbReference>
<evidence type="ECO:0000256" key="4">
    <source>
        <dbReference type="ARBA" id="ARBA00022692"/>
    </source>
</evidence>
<evidence type="ECO:0000256" key="6">
    <source>
        <dbReference type="ARBA" id="ARBA00023026"/>
    </source>
</evidence>
<evidence type="ECO:0000256" key="9">
    <source>
        <dbReference type="SAM" id="Phobius"/>
    </source>
</evidence>
<evidence type="ECO:0000256" key="7">
    <source>
        <dbReference type="ARBA" id="ARBA00023136"/>
    </source>
</evidence>
<keyword evidence="3" id="KW-1003">Cell membrane</keyword>
<keyword evidence="5 9" id="KW-1133">Transmembrane helix</keyword>
<dbReference type="PANTHER" id="PTHR30531">
    <property type="entry name" value="FLAGELLAR BIOSYNTHETIC PROTEIN FLHB"/>
    <property type="match status" value="1"/>
</dbReference>
<dbReference type="InterPro" id="IPR029025">
    <property type="entry name" value="T3SS_substrate_exporter_C"/>
</dbReference>
<evidence type="ECO:0000256" key="1">
    <source>
        <dbReference type="ARBA" id="ARBA00004651"/>
    </source>
</evidence>
<dbReference type="GO" id="GO:0005886">
    <property type="term" value="C:plasma membrane"/>
    <property type="evidence" value="ECO:0007669"/>
    <property type="project" value="UniProtKB-SubCell"/>
</dbReference>
<evidence type="ECO:0000256" key="3">
    <source>
        <dbReference type="ARBA" id="ARBA00022475"/>
    </source>
</evidence>
<dbReference type="InterPro" id="IPR006135">
    <property type="entry name" value="T3SS_substrate_exporter"/>
</dbReference>
<comment type="similarity">
    <text evidence="2">Belongs to the type III secretion exporter family.</text>
</comment>